<dbReference type="AlphaFoldDB" id="A0A0F9RJT9"/>
<gene>
    <name evidence="1" type="ORF">LCGC14_0586250</name>
</gene>
<reference evidence="1" key="1">
    <citation type="journal article" date="2015" name="Nature">
        <title>Complex archaea that bridge the gap between prokaryotes and eukaryotes.</title>
        <authorList>
            <person name="Spang A."/>
            <person name="Saw J.H."/>
            <person name="Jorgensen S.L."/>
            <person name="Zaremba-Niedzwiedzka K."/>
            <person name="Martijn J."/>
            <person name="Lind A.E."/>
            <person name="van Eijk R."/>
            <person name="Schleper C."/>
            <person name="Guy L."/>
            <person name="Ettema T.J."/>
        </authorList>
    </citation>
    <scope>NUCLEOTIDE SEQUENCE</scope>
</reference>
<protein>
    <submittedName>
        <fullName evidence="1">Uncharacterized protein</fullName>
    </submittedName>
</protein>
<name>A0A0F9RJT9_9ZZZZ</name>
<sequence>MKLTEDMIQPQSNTTMYPTIHIDLDTSEEWKKLTGDRSDKYDEMTKINARIMNQLKQQILDDHEIVERLKERIKKILSDKTTYDQYVCLNALQELQSILGEQK</sequence>
<dbReference type="EMBL" id="LAZR01000902">
    <property type="protein sequence ID" value="KKN55024.1"/>
    <property type="molecule type" value="Genomic_DNA"/>
</dbReference>
<proteinExistence type="predicted"/>
<organism evidence="1">
    <name type="scientific">marine sediment metagenome</name>
    <dbReference type="NCBI Taxonomy" id="412755"/>
    <lineage>
        <taxon>unclassified sequences</taxon>
        <taxon>metagenomes</taxon>
        <taxon>ecological metagenomes</taxon>
    </lineage>
</organism>
<comment type="caution">
    <text evidence="1">The sequence shown here is derived from an EMBL/GenBank/DDBJ whole genome shotgun (WGS) entry which is preliminary data.</text>
</comment>
<evidence type="ECO:0000313" key="1">
    <source>
        <dbReference type="EMBL" id="KKN55024.1"/>
    </source>
</evidence>
<accession>A0A0F9RJT9</accession>